<dbReference type="EMBL" id="QBIY01011977">
    <property type="protein sequence ID" value="RXN27662.1"/>
    <property type="molecule type" value="Genomic_DNA"/>
</dbReference>
<dbReference type="InterPro" id="IPR009060">
    <property type="entry name" value="UBA-like_sf"/>
</dbReference>
<dbReference type="CDD" id="cd01815">
    <property type="entry name" value="Ubl_UBL7"/>
    <property type="match status" value="1"/>
</dbReference>
<feature type="coiled-coil region" evidence="8">
    <location>
        <begin position="23"/>
        <end position="60"/>
    </location>
</feature>
<feature type="region of interest" description="Disordered" evidence="9">
    <location>
        <begin position="397"/>
        <end position="416"/>
    </location>
</feature>
<organism evidence="12 13">
    <name type="scientific">Labeo rohita</name>
    <name type="common">Indian major carp</name>
    <name type="synonym">Cyprinus rohita</name>
    <dbReference type="NCBI Taxonomy" id="84645"/>
    <lineage>
        <taxon>Eukaryota</taxon>
        <taxon>Metazoa</taxon>
        <taxon>Chordata</taxon>
        <taxon>Craniata</taxon>
        <taxon>Vertebrata</taxon>
        <taxon>Euteleostomi</taxon>
        <taxon>Actinopterygii</taxon>
        <taxon>Neopterygii</taxon>
        <taxon>Teleostei</taxon>
        <taxon>Ostariophysi</taxon>
        <taxon>Cypriniformes</taxon>
        <taxon>Cyprinidae</taxon>
        <taxon>Labeoninae</taxon>
        <taxon>Labeonini</taxon>
        <taxon>Labeo</taxon>
    </lineage>
</organism>
<evidence type="ECO:0000256" key="5">
    <source>
        <dbReference type="ARBA" id="ARBA00057016"/>
    </source>
</evidence>
<dbReference type="InterPro" id="IPR015940">
    <property type="entry name" value="UBA"/>
</dbReference>
<dbReference type="GO" id="GO:0005829">
    <property type="term" value="C:cytosol"/>
    <property type="evidence" value="ECO:0007669"/>
    <property type="project" value="TreeGrafter"/>
</dbReference>
<dbReference type="CDD" id="cd14326">
    <property type="entry name" value="UBA_UBL7"/>
    <property type="match status" value="1"/>
</dbReference>
<keyword evidence="8" id="KW-0175">Coiled coil</keyword>
<sequence>MFHGTALGSFEPSQSPDRRTEIRRHIKMVMEQLEEVLAELKDVAKELREVVAQIDKLTSDIDLDSDDDLTLVCCSEDRSDLLLNETLSDNHLLHNPLLDTVRNPTTAKKQELELYRRSCGDLPALNGPLKASNSPKASWLFGSGGQLHYYDKTLYHALCCDDDDYDEDREWRLSLKLLDQPSLPKSVLQFPETEPGDVPPGEYRVSTLKQLVSAQIPDAIPDPELIELVYCGRKLKDDLTLESYGIQSGSTVHILRKSWPEPEIHPEPVDKVAAAREFRVLQAALHTSTAYRDSVFKMLNNKESLDQIIVATPGLSSDPVALGVLQDKDLFIQFTDPNMLDTLANSHPALVNAIILVLHSVAGSVPPQQSASSSRNVSSSSYSDMPGGFLFEGMSDDEEEFQSGNRGGPSTLASGLAGMRPATLGYNGAVGPRPITQSELATALALASTPESSAGPSSGVSPIPAGTPITNDLFNQALQQALQVSSMSSLHNQWQSQLQQLRDMGIRDEELILRALQATGGDIQAALELIFAGGAP</sequence>
<keyword evidence="3" id="KW-0833">Ubl conjugation pathway</keyword>
<dbReference type="Gene3D" id="1.10.8.10">
    <property type="entry name" value="DNA helicase RuvA subunit, C-terminal domain"/>
    <property type="match status" value="1"/>
</dbReference>
<keyword evidence="13" id="KW-1185">Reference proteome</keyword>
<keyword evidence="2" id="KW-0399">Innate immunity</keyword>
<dbReference type="Pfam" id="PF00240">
    <property type="entry name" value="ubiquitin"/>
    <property type="match status" value="1"/>
</dbReference>
<dbReference type="InterPro" id="IPR029071">
    <property type="entry name" value="Ubiquitin-like_domsf"/>
</dbReference>
<evidence type="ECO:0000313" key="12">
    <source>
        <dbReference type="EMBL" id="RXN27662.1"/>
    </source>
</evidence>
<dbReference type="SMART" id="SM00165">
    <property type="entry name" value="UBA"/>
    <property type="match status" value="1"/>
</dbReference>
<evidence type="ECO:0000259" key="11">
    <source>
        <dbReference type="PROSITE" id="PS50053"/>
    </source>
</evidence>
<dbReference type="PANTHER" id="PTHR10677">
    <property type="entry name" value="UBIQUILIN"/>
    <property type="match status" value="1"/>
</dbReference>
<evidence type="ECO:0000256" key="8">
    <source>
        <dbReference type="SAM" id="Coils"/>
    </source>
</evidence>
<keyword evidence="4" id="KW-0391">Immunity</keyword>
<proteinExistence type="predicted"/>
<dbReference type="SUPFAM" id="SSF46934">
    <property type="entry name" value="UBA-like"/>
    <property type="match status" value="1"/>
</dbReference>
<evidence type="ECO:0000256" key="6">
    <source>
        <dbReference type="ARBA" id="ARBA00062414"/>
    </source>
</evidence>
<accession>A0A498N7J9</accession>
<evidence type="ECO:0000256" key="4">
    <source>
        <dbReference type="ARBA" id="ARBA00022859"/>
    </source>
</evidence>
<feature type="domain" description="UBA" evidence="10">
    <location>
        <begin position="489"/>
        <end position="533"/>
    </location>
</feature>
<dbReference type="SUPFAM" id="SSF54236">
    <property type="entry name" value="Ubiquitin-like"/>
    <property type="match status" value="1"/>
</dbReference>
<dbReference type="Pfam" id="PF00627">
    <property type="entry name" value="UBA"/>
    <property type="match status" value="1"/>
</dbReference>
<dbReference type="PROSITE" id="PS50030">
    <property type="entry name" value="UBA"/>
    <property type="match status" value="1"/>
</dbReference>
<gene>
    <name evidence="12" type="ORF">ROHU_019870</name>
</gene>
<feature type="domain" description="Ubiquitin-like" evidence="11">
    <location>
        <begin position="205"/>
        <end position="257"/>
    </location>
</feature>
<dbReference type="PROSITE" id="PS50053">
    <property type="entry name" value="UBIQUITIN_2"/>
    <property type="match status" value="1"/>
</dbReference>
<dbReference type="AlphaFoldDB" id="A0A498N7J9"/>
<evidence type="ECO:0000313" key="13">
    <source>
        <dbReference type="Proteomes" id="UP000290572"/>
    </source>
</evidence>
<dbReference type="FunFam" id="3.10.20.90:FF:000139">
    <property type="entry name" value="ubiquitin-like protein 7"/>
    <property type="match status" value="1"/>
</dbReference>
<keyword evidence="1" id="KW-0597">Phosphoprotein</keyword>
<dbReference type="SMART" id="SM00213">
    <property type="entry name" value="UBQ"/>
    <property type="match status" value="1"/>
</dbReference>
<evidence type="ECO:0000256" key="3">
    <source>
        <dbReference type="ARBA" id="ARBA00022786"/>
    </source>
</evidence>
<evidence type="ECO:0000256" key="2">
    <source>
        <dbReference type="ARBA" id="ARBA00022588"/>
    </source>
</evidence>
<dbReference type="InterPro" id="IPR047878">
    <property type="entry name" value="UBL7_UBA"/>
</dbReference>
<name>A0A498N7J9_LABRO</name>
<reference evidence="12 13" key="1">
    <citation type="submission" date="2018-03" db="EMBL/GenBank/DDBJ databases">
        <title>Draft genome sequence of Rohu Carp (Labeo rohita).</title>
        <authorList>
            <person name="Das P."/>
            <person name="Kushwaha B."/>
            <person name="Joshi C.G."/>
            <person name="Kumar D."/>
            <person name="Nagpure N.S."/>
            <person name="Sahoo L."/>
            <person name="Das S.P."/>
            <person name="Bit A."/>
            <person name="Patnaik S."/>
            <person name="Meher P.K."/>
            <person name="Jayasankar P."/>
            <person name="Koringa P.G."/>
            <person name="Patel N.V."/>
            <person name="Hinsu A.T."/>
            <person name="Kumar R."/>
            <person name="Pandey M."/>
            <person name="Agarwal S."/>
            <person name="Srivastava S."/>
            <person name="Singh M."/>
            <person name="Iquebal M.A."/>
            <person name="Jaiswal S."/>
            <person name="Angadi U.B."/>
            <person name="Kumar N."/>
            <person name="Raza M."/>
            <person name="Shah T.M."/>
            <person name="Rai A."/>
            <person name="Jena J.K."/>
        </authorList>
    </citation>
    <scope>NUCLEOTIDE SEQUENCE [LARGE SCALE GENOMIC DNA]</scope>
    <source>
        <strain evidence="12">DASCIFA01</strain>
        <tissue evidence="12">Testis</tissue>
    </source>
</reference>
<dbReference type="GO" id="GO:0031593">
    <property type="term" value="F:polyubiquitin modification-dependent protein binding"/>
    <property type="evidence" value="ECO:0007669"/>
    <property type="project" value="TreeGrafter"/>
</dbReference>
<protein>
    <recommendedName>
        <fullName evidence="7">Ubiquitin-like protein 7</fullName>
    </recommendedName>
</protein>
<dbReference type="Gene3D" id="3.10.20.90">
    <property type="entry name" value="Phosphatidylinositol 3-kinase Catalytic Subunit, Chain A, domain 1"/>
    <property type="match status" value="1"/>
</dbReference>
<dbReference type="PANTHER" id="PTHR10677:SF25">
    <property type="entry name" value="UBIQUITIN-LIKE PROTEIN 7"/>
    <property type="match status" value="1"/>
</dbReference>
<comment type="subunit">
    <text evidence="6">Binds ubiquitin. Interacts with MAVS; this interaction enhances TRIM21-dependent 'Lys-27'-linked polyubiquitination of MAVS.</text>
</comment>
<dbReference type="GO" id="GO:0045087">
    <property type="term" value="P:innate immune response"/>
    <property type="evidence" value="ECO:0007669"/>
    <property type="project" value="UniProtKB-KW"/>
</dbReference>
<dbReference type="InterPro" id="IPR015496">
    <property type="entry name" value="Ubiquilin"/>
</dbReference>
<dbReference type="Proteomes" id="UP000290572">
    <property type="component" value="Unassembled WGS sequence"/>
</dbReference>
<dbReference type="FunFam" id="1.10.8.10:FF:000192">
    <property type="entry name" value="Ubiquitin-like 7b (bone marrow stromal cell-derived)"/>
    <property type="match status" value="1"/>
</dbReference>
<evidence type="ECO:0000256" key="1">
    <source>
        <dbReference type="ARBA" id="ARBA00022553"/>
    </source>
</evidence>
<evidence type="ECO:0000259" key="10">
    <source>
        <dbReference type="PROSITE" id="PS50030"/>
    </source>
</evidence>
<comment type="function">
    <text evidence="5">Interferon-stimulated protein that positively regulates RNA virus-triggered innate immune signaling. Mechanistically, promotes 'Lys-27'-linked polyubiquitination of MAVS through TRIM21 leading to enhanced the IFN signaling pathway.</text>
</comment>
<comment type="caution">
    <text evidence="12">The sequence shown here is derived from an EMBL/GenBank/DDBJ whole genome shotgun (WGS) entry which is preliminary data.</text>
</comment>
<dbReference type="GO" id="GO:0006511">
    <property type="term" value="P:ubiquitin-dependent protein catabolic process"/>
    <property type="evidence" value="ECO:0007669"/>
    <property type="project" value="TreeGrafter"/>
</dbReference>
<dbReference type="InterPro" id="IPR047877">
    <property type="entry name" value="UBL7_Ubl"/>
</dbReference>
<dbReference type="InterPro" id="IPR000626">
    <property type="entry name" value="Ubiquitin-like_dom"/>
</dbReference>
<evidence type="ECO:0000256" key="9">
    <source>
        <dbReference type="SAM" id="MobiDB-lite"/>
    </source>
</evidence>
<evidence type="ECO:0000256" key="7">
    <source>
        <dbReference type="ARBA" id="ARBA00074524"/>
    </source>
</evidence>
<dbReference type="STRING" id="84645.A0A498N7J9"/>